<dbReference type="PROSITE" id="PS50943">
    <property type="entry name" value="HTH_CROC1"/>
    <property type="match status" value="1"/>
</dbReference>
<protein>
    <recommendedName>
        <fullName evidence="2">HTH cro/C1-type domain-containing protein</fullName>
    </recommendedName>
</protein>
<organism evidence="3">
    <name type="scientific">uncultured Rubrobacteraceae bacterium</name>
    <dbReference type="NCBI Taxonomy" id="349277"/>
    <lineage>
        <taxon>Bacteria</taxon>
        <taxon>Bacillati</taxon>
        <taxon>Actinomycetota</taxon>
        <taxon>Rubrobacteria</taxon>
        <taxon>Rubrobacterales</taxon>
        <taxon>Rubrobacteraceae</taxon>
        <taxon>environmental samples</taxon>
    </lineage>
</organism>
<sequence>MKSVRQIRKERGWSQERTAAEAGIDRVTLVHIETGKSSPTVETLQKLASALAVEVGDFFPKAQGALFSPDDPPVGRGADEAAIGRLRALNEVLYKMQQAYAPGRELDWSREALKEMSALVAKATVGLASVGFATGGNDSFDEVVQIVGRAEQVVRFLDERAADAPSQATGPPPENVVVELREKLRQVVPELRAG</sequence>
<dbReference type="GO" id="GO:0003677">
    <property type="term" value="F:DNA binding"/>
    <property type="evidence" value="ECO:0007669"/>
    <property type="project" value="UniProtKB-KW"/>
</dbReference>
<gene>
    <name evidence="3" type="ORF">AVDCRST_MAG25-1739</name>
</gene>
<name>A0A6J4R9D1_9ACTN</name>
<feature type="domain" description="HTH cro/C1-type" evidence="2">
    <location>
        <begin position="4"/>
        <end position="58"/>
    </location>
</feature>
<dbReference type="GO" id="GO:0003700">
    <property type="term" value="F:DNA-binding transcription factor activity"/>
    <property type="evidence" value="ECO:0007669"/>
    <property type="project" value="TreeGrafter"/>
</dbReference>
<keyword evidence="1" id="KW-0238">DNA-binding</keyword>
<dbReference type="CDD" id="cd00093">
    <property type="entry name" value="HTH_XRE"/>
    <property type="match status" value="1"/>
</dbReference>
<dbReference type="SUPFAM" id="SSF47413">
    <property type="entry name" value="lambda repressor-like DNA-binding domains"/>
    <property type="match status" value="1"/>
</dbReference>
<dbReference type="Gene3D" id="1.10.260.40">
    <property type="entry name" value="lambda repressor-like DNA-binding domains"/>
    <property type="match status" value="1"/>
</dbReference>
<dbReference type="PANTHER" id="PTHR46797">
    <property type="entry name" value="HTH-TYPE TRANSCRIPTIONAL REGULATOR"/>
    <property type="match status" value="1"/>
</dbReference>
<dbReference type="InterPro" id="IPR050807">
    <property type="entry name" value="TransReg_Diox_bact_type"/>
</dbReference>
<evidence type="ECO:0000256" key="1">
    <source>
        <dbReference type="ARBA" id="ARBA00023125"/>
    </source>
</evidence>
<evidence type="ECO:0000259" key="2">
    <source>
        <dbReference type="PROSITE" id="PS50943"/>
    </source>
</evidence>
<dbReference type="Pfam" id="PF01381">
    <property type="entry name" value="HTH_3"/>
    <property type="match status" value="1"/>
</dbReference>
<dbReference type="InterPro" id="IPR010982">
    <property type="entry name" value="Lambda_DNA-bd_dom_sf"/>
</dbReference>
<dbReference type="GO" id="GO:0005829">
    <property type="term" value="C:cytosol"/>
    <property type="evidence" value="ECO:0007669"/>
    <property type="project" value="TreeGrafter"/>
</dbReference>
<reference evidence="3" key="1">
    <citation type="submission" date="2020-02" db="EMBL/GenBank/DDBJ databases">
        <authorList>
            <person name="Meier V. D."/>
        </authorList>
    </citation>
    <scope>NUCLEOTIDE SEQUENCE</scope>
    <source>
        <strain evidence="3">AVDCRST_MAG25</strain>
    </source>
</reference>
<dbReference type="InterPro" id="IPR001387">
    <property type="entry name" value="Cro/C1-type_HTH"/>
</dbReference>
<dbReference type="EMBL" id="CADCVI010000104">
    <property type="protein sequence ID" value="CAA9467928.1"/>
    <property type="molecule type" value="Genomic_DNA"/>
</dbReference>
<dbReference type="SMART" id="SM00530">
    <property type="entry name" value="HTH_XRE"/>
    <property type="match status" value="1"/>
</dbReference>
<accession>A0A6J4R9D1</accession>
<dbReference type="PANTHER" id="PTHR46797:SF1">
    <property type="entry name" value="METHYLPHOSPHONATE SYNTHASE"/>
    <property type="match status" value="1"/>
</dbReference>
<proteinExistence type="predicted"/>
<evidence type="ECO:0000313" key="3">
    <source>
        <dbReference type="EMBL" id="CAA9467928.1"/>
    </source>
</evidence>
<dbReference type="AlphaFoldDB" id="A0A6J4R9D1"/>